<gene>
    <name evidence="1" type="ORF">H0A36_03855</name>
</gene>
<keyword evidence="2" id="KW-1185">Reference proteome</keyword>
<name>A0A853HTP1_9GAMM</name>
<dbReference type="Proteomes" id="UP000569732">
    <property type="component" value="Unassembled WGS sequence"/>
</dbReference>
<dbReference type="RefSeq" id="WP_180567152.1">
    <property type="nucleotide sequence ID" value="NZ_JACCKB010000003.1"/>
</dbReference>
<proteinExistence type="predicted"/>
<accession>A0A853HTP1</accession>
<organism evidence="1 2">
    <name type="scientific">Spartinivicinus marinus</name>
    <dbReference type="NCBI Taxonomy" id="2994442"/>
    <lineage>
        <taxon>Bacteria</taxon>
        <taxon>Pseudomonadati</taxon>
        <taxon>Pseudomonadota</taxon>
        <taxon>Gammaproteobacteria</taxon>
        <taxon>Oceanospirillales</taxon>
        <taxon>Zooshikellaceae</taxon>
        <taxon>Spartinivicinus</taxon>
    </lineage>
</organism>
<evidence type="ECO:0000313" key="1">
    <source>
        <dbReference type="EMBL" id="NYZ65130.1"/>
    </source>
</evidence>
<protein>
    <submittedName>
        <fullName evidence="1">Uncharacterized protein</fullName>
    </submittedName>
</protein>
<comment type="caution">
    <text evidence="1">The sequence shown here is derived from an EMBL/GenBank/DDBJ whole genome shotgun (WGS) entry which is preliminary data.</text>
</comment>
<dbReference type="AlphaFoldDB" id="A0A853HTP1"/>
<reference evidence="1 2" key="1">
    <citation type="submission" date="2020-07" db="EMBL/GenBank/DDBJ databases">
        <title>Endozoicomonas sp. nov., isolated from sediment.</title>
        <authorList>
            <person name="Gu T."/>
        </authorList>
    </citation>
    <scope>NUCLEOTIDE SEQUENCE [LARGE SCALE GENOMIC DNA]</scope>
    <source>
        <strain evidence="1 2">SM1973</strain>
    </source>
</reference>
<sequence>MVSLLIAYQYTEKKTVDKNLRHHVKQQGNSVKNQIKKQMELLVLAANYLKDQIQQTKHNDQEIRQLIKNMVQSTSDTFRGGVVFKRYRFNKTVPLSRKELTILQNSSFLIAMIIHYQTSQIRINRVLFGSMNL</sequence>
<dbReference type="Gene3D" id="3.30.450.20">
    <property type="entry name" value="PAS domain"/>
    <property type="match status" value="1"/>
</dbReference>
<evidence type="ECO:0000313" key="2">
    <source>
        <dbReference type="Proteomes" id="UP000569732"/>
    </source>
</evidence>
<dbReference type="EMBL" id="JACCKB010000003">
    <property type="protein sequence ID" value="NYZ65130.1"/>
    <property type="molecule type" value="Genomic_DNA"/>
</dbReference>